<feature type="transmembrane region" description="Helical" evidence="7">
    <location>
        <begin position="154"/>
        <end position="174"/>
    </location>
</feature>
<feature type="compositionally biased region" description="Basic and acidic residues" evidence="6">
    <location>
        <begin position="551"/>
        <end position="586"/>
    </location>
</feature>
<evidence type="ECO:0000256" key="1">
    <source>
        <dbReference type="ARBA" id="ARBA00004141"/>
    </source>
</evidence>
<dbReference type="EMBL" id="VDMD01000076">
    <property type="protein sequence ID" value="TRM56268.1"/>
    <property type="molecule type" value="Genomic_DNA"/>
</dbReference>
<keyword evidence="3 7" id="KW-0812">Transmembrane</keyword>
<dbReference type="GO" id="GO:0016020">
    <property type="term" value="C:membrane"/>
    <property type="evidence" value="ECO:0007669"/>
    <property type="project" value="UniProtKB-SubCell"/>
</dbReference>
<keyword evidence="9" id="KW-1185">Reference proteome</keyword>
<dbReference type="STRING" id="97359.A0A550BUQ5"/>
<accession>A0A550BUQ5</accession>
<dbReference type="GO" id="GO:0006865">
    <property type="term" value="P:amino acid transport"/>
    <property type="evidence" value="ECO:0007669"/>
    <property type="project" value="InterPro"/>
</dbReference>
<dbReference type="Pfam" id="PF13520">
    <property type="entry name" value="AA_permease_2"/>
    <property type="match status" value="1"/>
</dbReference>
<dbReference type="PANTHER" id="PTHR45649">
    <property type="entry name" value="AMINO-ACID PERMEASE BAT1"/>
    <property type="match status" value="1"/>
</dbReference>
<keyword evidence="2" id="KW-0813">Transport</keyword>
<dbReference type="Proteomes" id="UP000320762">
    <property type="component" value="Unassembled WGS sequence"/>
</dbReference>
<feature type="transmembrane region" description="Helical" evidence="7">
    <location>
        <begin position="366"/>
        <end position="386"/>
    </location>
</feature>
<dbReference type="PANTHER" id="PTHR45649:SF6">
    <property type="entry name" value="GABA-SPECIFIC PERMEASE"/>
    <property type="match status" value="1"/>
</dbReference>
<feature type="transmembrane region" description="Helical" evidence="7">
    <location>
        <begin position="426"/>
        <end position="450"/>
    </location>
</feature>
<dbReference type="Gene3D" id="1.20.1740.10">
    <property type="entry name" value="Amino acid/polyamine transporter I"/>
    <property type="match status" value="1"/>
</dbReference>
<dbReference type="PROSITE" id="PS00218">
    <property type="entry name" value="AMINO_ACID_PERMEASE_1"/>
    <property type="match status" value="1"/>
</dbReference>
<keyword evidence="5 7" id="KW-0472">Membrane</keyword>
<evidence type="ECO:0000256" key="7">
    <source>
        <dbReference type="SAM" id="Phobius"/>
    </source>
</evidence>
<organism evidence="8 9">
    <name type="scientific">Schizophyllum amplum</name>
    <dbReference type="NCBI Taxonomy" id="97359"/>
    <lineage>
        <taxon>Eukaryota</taxon>
        <taxon>Fungi</taxon>
        <taxon>Dikarya</taxon>
        <taxon>Basidiomycota</taxon>
        <taxon>Agaricomycotina</taxon>
        <taxon>Agaricomycetes</taxon>
        <taxon>Agaricomycetidae</taxon>
        <taxon>Agaricales</taxon>
        <taxon>Schizophyllaceae</taxon>
        <taxon>Schizophyllum</taxon>
    </lineage>
</organism>
<keyword evidence="4 7" id="KW-1133">Transmembrane helix</keyword>
<dbReference type="AlphaFoldDB" id="A0A550BUQ5"/>
<evidence type="ECO:0000256" key="5">
    <source>
        <dbReference type="ARBA" id="ARBA00023136"/>
    </source>
</evidence>
<gene>
    <name evidence="8" type="ORF">BD626DRAFT_414426</name>
</gene>
<evidence type="ECO:0000313" key="9">
    <source>
        <dbReference type="Proteomes" id="UP000320762"/>
    </source>
</evidence>
<proteinExistence type="predicted"/>
<evidence type="ECO:0000256" key="4">
    <source>
        <dbReference type="ARBA" id="ARBA00022989"/>
    </source>
</evidence>
<evidence type="ECO:0000256" key="6">
    <source>
        <dbReference type="SAM" id="MobiDB-lite"/>
    </source>
</evidence>
<feature type="transmembrane region" description="Helical" evidence="7">
    <location>
        <begin position="392"/>
        <end position="414"/>
    </location>
</feature>
<reference evidence="8 9" key="1">
    <citation type="journal article" date="2019" name="New Phytol.">
        <title>Comparative genomics reveals unique wood-decay strategies and fruiting body development in the Schizophyllaceae.</title>
        <authorList>
            <person name="Almasi E."/>
            <person name="Sahu N."/>
            <person name="Krizsan K."/>
            <person name="Balint B."/>
            <person name="Kovacs G.M."/>
            <person name="Kiss B."/>
            <person name="Cseklye J."/>
            <person name="Drula E."/>
            <person name="Henrissat B."/>
            <person name="Nagy I."/>
            <person name="Chovatia M."/>
            <person name="Adam C."/>
            <person name="LaButti K."/>
            <person name="Lipzen A."/>
            <person name="Riley R."/>
            <person name="Grigoriev I.V."/>
            <person name="Nagy L.G."/>
        </authorList>
    </citation>
    <scope>NUCLEOTIDE SEQUENCE [LARGE SCALE GENOMIC DNA]</scope>
    <source>
        <strain evidence="8 9">NL-1724</strain>
    </source>
</reference>
<comment type="subcellular location">
    <subcellularLocation>
        <location evidence="1">Membrane</location>
        <topology evidence="1">Multi-pass membrane protein</topology>
    </subcellularLocation>
</comment>
<feature type="transmembrane region" description="Helical" evidence="7">
    <location>
        <begin position="30"/>
        <end position="52"/>
    </location>
</feature>
<name>A0A550BUQ5_9AGAR</name>
<feature type="transmembrane region" description="Helical" evidence="7">
    <location>
        <begin position="480"/>
        <end position="498"/>
    </location>
</feature>
<feature type="compositionally biased region" description="Gly residues" evidence="6">
    <location>
        <begin position="527"/>
        <end position="544"/>
    </location>
</feature>
<feature type="transmembrane region" description="Helical" evidence="7">
    <location>
        <begin position="260"/>
        <end position="285"/>
    </location>
</feature>
<dbReference type="OrthoDB" id="4476201at2759"/>
<evidence type="ECO:0000256" key="2">
    <source>
        <dbReference type="ARBA" id="ARBA00022448"/>
    </source>
</evidence>
<dbReference type="GO" id="GO:0022857">
    <property type="term" value="F:transmembrane transporter activity"/>
    <property type="evidence" value="ECO:0007669"/>
    <property type="project" value="InterPro"/>
</dbReference>
<dbReference type="InterPro" id="IPR004840">
    <property type="entry name" value="Amino_acid_permease_CS"/>
</dbReference>
<comment type="caution">
    <text evidence="8">The sequence shown here is derived from an EMBL/GenBank/DDBJ whole genome shotgun (WGS) entry which is preliminary data.</text>
</comment>
<feature type="transmembrane region" description="Helical" evidence="7">
    <location>
        <begin position="315"/>
        <end position="336"/>
    </location>
</feature>
<evidence type="ECO:0000256" key="3">
    <source>
        <dbReference type="ARBA" id="ARBA00022692"/>
    </source>
</evidence>
<feature type="region of interest" description="Disordered" evidence="6">
    <location>
        <begin position="527"/>
        <end position="607"/>
    </location>
</feature>
<feature type="transmembrane region" description="Helical" evidence="7">
    <location>
        <begin position="181"/>
        <end position="199"/>
    </location>
</feature>
<evidence type="ECO:0000313" key="8">
    <source>
        <dbReference type="EMBL" id="TRM56268.1"/>
    </source>
</evidence>
<feature type="transmembrane region" description="Helical" evidence="7">
    <location>
        <begin position="228"/>
        <end position="248"/>
    </location>
</feature>
<feature type="compositionally biased region" description="Basic and acidic residues" evidence="6">
    <location>
        <begin position="593"/>
        <end position="607"/>
    </location>
</feature>
<dbReference type="InterPro" id="IPR002293">
    <property type="entry name" value="AA/rel_permease1"/>
</dbReference>
<sequence length="607" mass="63466">MNTVHAADDALLAELGYKQEFKRAFKPLEVFGIAFSIIGLLPSIASVLFYALPNGGGPAMVWGWLTASALILLVALSMAELASSAPTSGGLYFWTFALAGPRARTVLCWVVGYANTIGSVAAVASIDWGCAVQIMAAANIGSAEGFEATSGELFATYTLILLSHAVLCCVGTRALARMQGVYVGVNVCLCLAVIVALPACTPAEFRNTAGFALGGEGWWNVNGWPDGYAFIMSFLAPLWTICSFDSAVHISEEASNAARAVPQAIVGAVGVAGGLGVAINISLAFCMGGDLDTLNAADQPMAEIFRRGFGREGTLAVWAFVVAVQYVMGSSMLLAASRQTFAFSRDGALPFSRWLYRMNARTGTPVNTVWFVATLSLLLGLLAFAGDQAINAVFSLSVIALYIAYTIPIVARFAGDNDFKPGPFSLGWFSLPCAIMAVSFMTLMSVVFLFPATPLRSPYIVGADADGAQAGTNNAANMNYSVVVLGGVLGLSLVYYYFPRWGGVHWFKGPVATIGEGEGAMIGGGEGGMIGGREGVSGQGGGPGAMSASGEHGDVEKGRNLEKARGDIEKGRDIESGKKGQEECAEKSASSSDESKKSEADVDVREV</sequence>
<feature type="transmembrane region" description="Helical" evidence="7">
    <location>
        <begin position="59"/>
        <end position="79"/>
    </location>
</feature>
<protein>
    <submittedName>
        <fullName evidence="8">Amino acid permease-domain-containing protein</fullName>
    </submittedName>
</protein>